<dbReference type="OMA" id="IMVRSFF"/>
<gene>
    <name evidence="3" type="ORF">PIIN_05020</name>
</gene>
<comment type="caution">
    <text evidence="3">The sequence shown here is derived from an EMBL/GenBank/DDBJ whole genome shotgun (WGS) entry which is preliminary data.</text>
</comment>
<name>G4TIF0_SERID</name>
<sequence>MASTVTLFPPWQFDNWKRVDDSVRGGASISYLTSWQDPNGHQTGASFHGHLDITVLGGAGFASQIPISHSSPNTPSDFVVTLKTQPPPPRSQPKPRSQLVYEASFTLSSAPEIVLPLDTFVPTYRGREVKRGDPHWRPFDPQRIYEIGLMCRSNFGKQSGDFELVVSRIDIVCTPSSTRWRRTMNRIRKWLCLSSYFIEE</sequence>
<reference evidence="3 4" key="1">
    <citation type="journal article" date="2011" name="PLoS Pathog.">
        <title>Endophytic Life Strategies Decoded by Genome and Transcriptome Analyses of the Mutualistic Root Symbiont Piriformospora indica.</title>
        <authorList>
            <person name="Zuccaro A."/>
            <person name="Lahrmann U."/>
            <person name="Guldener U."/>
            <person name="Langen G."/>
            <person name="Pfiffi S."/>
            <person name="Biedenkopf D."/>
            <person name="Wong P."/>
            <person name="Samans B."/>
            <person name="Grimm C."/>
            <person name="Basiewicz M."/>
            <person name="Murat C."/>
            <person name="Martin F."/>
            <person name="Kogel K.H."/>
        </authorList>
    </citation>
    <scope>NUCLEOTIDE SEQUENCE [LARGE SCALE GENOMIC DNA]</scope>
    <source>
        <strain evidence="3 4">DSM 11827</strain>
    </source>
</reference>
<dbReference type="Proteomes" id="UP000007148">
    <property type="component" value="Unassembled WGS sequence"/>
</dbReference>
<dbReference type="AlphaFoldDB" id="G4TIF0"/>
<dbReference type="GO" id="GO:0051082">
    <property type="term" value="F:unfolded protein binding"/>
    <property type="evidence" value="ECO:0007669"/>
    <property type="project" value="TreeGrafter"/>
</dbReference>
<feature type="domain" description="NADH:ubiquinone oxidoreductase intermediate-associated protein 30" evidence="2">
    <location>
        <begin position="12"/>
        <end position="66"/>
    </location>
</feature>
<dbReference type="HOGENOM" id="CLU_059028_3_1_1"/>
<dbReference type="Pfam" id="PF08547">
    <property type="entry name" value="CIA30"/>
    <property type="match status" value="2"/>
</dbReference>
<dbReference type="PANTHER" id="PTHR13194:SF19">
    <property type="entry name" value="NAD(P)-BINDING ROSSMANN-FOLD SUPERFAMILY PROTEIN"/>
    <property type="match status" value="1"/>
</dbReference>
<dbReference type="OrthoDB" id="426386at2759"/>
<dbReference type="eggNOG" id="ENOG502RV04">
    <property type="taxonomic scope" value="Eukaryota"/>
</dbReference>
<dbReference type="PANTHER" id="PTHR13194">
    <property type="entry name" value="COMPLEX I INTERMEDIATE-ASSOCIATED PROTEIN 30"/>
    <property type="match status" value="1"/>
</dbReference>
<evidence type="ECO:0000259" key="2">
    <source>
        <dbReference type="Pfam" id="PF08547"/>
    </source>
</evidence>
<dbReference type="GO" id="GO:0010257">
    <property type="term" value="P:NADH dehydrogenase complex assembly"/>
    <property type="evidence" value="ECO:0007669"/>
    <property type="project" value="TreeGrafter"/>
</dbReference>
<evidence type="ECO:0000256" key="1">
    <source>
        <dbReference type="ARBA" id="ARBA00007884"/>
    </source>
</evidence>
<keyword evidence="4" id="KW-1185">Reference proteome</keyword>
<dbReference type="EMBL" id="CAFZ01000105">
    <property type="protein sequence ID" value="CCA71085.1"/>
    <property type="molecule type" value="Genomic_DNA"/>
</dbReference>
<evidence type="ECO:0000313" key="3">
    <source>
        <dbReference type="EMBL" id="CCA71085.1"/>
    </source>
</evidence>
<protein>
    <recommendedName>
        <fullName evidence="2">NADH:ubiquinone oxidoreductase intermediate-associated protein 30 domain-containing protein</fullName>
    </recommendedName>
</protein>
<dbReference type="InterPro" id="IPR039131">
    <property type="entry name" value="NDUFAF1"/>
</dbReference>
<accession>G4TIF0</accession>
<dbReference type="InterPro" id="IPR013857">
    <property type="entry name" value="NADH-UbQ_OxRdtase-assoc_prot30"/>
</dbReference>
<feature type="domain" description="NADH:ubiquinone oxidoreductase intermediate-associated protein 30" evidence="2">
    <location>
        <begin position="82"/>
        <end position="166"/>
    </location>
</feature>
<dbReference type="InterPro" id="IPR008979">
    <property type="entry name" value="Galactose-bd-like_sf"/>
</dbReference>
<organism evidence="3 4">
    <name type="scientific">Serendipita indica (strain DSM 11827)</name>
    <name type="common">Root endophyte fungus</name>
    <name type="synonym">Piriformospora indica</name>
    <dbReference type="NCBI Taxonomy" id="1109443"/>
    <lineage>
        <taxon>Eukaryota</taxon>
        <taxon>Fungi</taxon>
        <taxon>Dikarya</taxon>
        <taxon>Basidiomycota</taxon>
        <taxon>Agaricomycotina</taxon>
        <taxon>Agaricomycetes</taxon>
        <taxon>Sebacinales</taxon>
        <taxon>Serendipitaceae</taxon>
        <taxon>Serendipita</taxon>
    </lineage>
</organism>
<dbReference type="InParanoid" id="G4TIF0"/>
<dbReference type="STRING" id="1109443.G4TIF0"/>
<evidence type="ECO:0000313" key="4">
    <source>
        <dbReference type="Proteomes" id="UP000007148"/>
    </source>
</evidence>
<dbReference type="SUPFAM" id="SSF49785">
    <property type="entry name" value="Galactose-binding domain-like"/>
    <property type="match status" value="1"/>
</dbReference>
<proteinExistence type="inferred from homology"/>
<comment type="similarity">
    <text evidence="1">Belongs to the CIA30 family.</text>
</comment>